<dbReference type="EMBL" id="CM046398">
    <property type="protein sequence ID" value="KAI8532410.1"/>
    <property type="molecule type" value="Genomic_DNA"/>
</dbReference>
<evidence type="ECO:0000313" key="1">
    <source>
        <dbReference type="EMBL" id="KAI8532410.1"/>
    </source>
</evidence>
<comment type="caution">
    <text evidence="1">The sequence shown here is derived from an EMBL/GenBank/DDBJ whole genome shotgun (WGS) entry which is preliminary data.</text>
</comment>
<gene>
    <name evidence="1" type="ORF">RHMOL_Rhmol11G0213000</name>
</gene>
<proteinExistence type="predicted"/>
<reference evidence="1" key="1">
    <citation type="submission" date="2022-02" db="EMBL/GenBank/DDBJ databases">
        <title>Plant Genome Project.</title>
        <authorList>
            <person name="Zhang R.-G."/>
        </authorList>
    </citation>
    <scope>NUCLEOTIDE SEQUENCE</scope>
    <source>
        <strain evidence="1">AT1</strain>
    </source>
</reference>
<evidence type="ECO:0000313" key="2">
    <source>
        <dbReference type="Proteomes" id="UP001062846"/>
    </source>
</evidence>
<protein>
    <submittedName>
        <fullName evidence="1">Uncharacterized protein</fullName>
    </submittedName>
</protein>
<keyword evidence="2" id="KW-1185">Reference proteome</keyword>
<organism evidence="1 2">
    <name type="scientific">Rhododendron molle</name>
    <name type="common">Chinese azalea</name>
    <name type="synonym">Azalea mollis</name>
    <dbReference type="NCBI Taxonomy" id="49168"/>
    <lineage>
        <taxon>Eukaryota</taxon>
        <taxon>Viridiplantae</taxon>
        <taxon>Streptophyta</taxon>
        <taxon>Embryophyta</taxon>
        <taxon>Tracheophyta</taxon>
        <taxon>Spermatophyta</taxon>
        <taxon>Magnoliopsida</taxon>
        <taxon>eudicotyledons</taxon>
        <taxon>Gunneridae</taxon>
        <taxon>Pentapetalae</taxon>
        <taxon>asterids</taxon>
        <taxon>Ericales</taxon>
        <taxon>Ericaceae</taxon>
        <taxon>Ericoideae</taxon>
        <taxon>Rhodoreae</taxon>
        <taxon>Rhododendron</taxon>
    </lineage>
</organism>
<sequence length="2073" mass="229568">MVFVGFLKFAFKCFDLFAWPLFGLGCPLYASIRAIEDNSNSKMRNVVAYWILFSLVSLFELAFVKLTDRIPFWPYLKLMAMCLLVLPDFNGASYVYECLLRPCLSVDLRTAMKYLIKPKEDKSLNAENFLAVAERYVQENGSEALEKLLDRKSKHTKPDIGVEEIESMTNTEERDTAVATQRKPDKPTIFFQSKVKAPHVARENANVGELKDESPAAGATEQEARLATAKSNLYSPHWQVKCVEPNLAQNEKKTVAAGEIKEKTVATAGGESKAVEIIDSEKVPREWTRAKSKSASGRKRVRRHKARELKASQQVNESEGSSSLFQSKHTKPDIGVEEIKEMTNTEENETAAAIQSKVKEPHVAKENANAGELKDESPAVATEQVKCVEPNLAQNEKKTVAAGEIKEKKVATAGGESKAVEIINSEKVQREWTCALCQVTTTSEKILDSHLQGRRHKAQELKASKQVNESEGSSSLFQSMHTKPDIRVEEIKEMTNTEEKETSAAIQFKYGEPDVVKVDARAVALPEKSPVAATKLFRFPICKVKEPHVAKKNANAGELKDESPAAATEQVASPSNFRYFCIFGALFFRSTFIPVKCVEPNLAQNEKKTVAAGEIKEKTVATAGGESKAVEIINSEKVQREWTCALCQVTTTSEKILDSHLQGRRHKAQELKASKQVNESEGSSSLFQSMHTKPDIGVEEIKEMTNTKEKETAAAIQFKYGEPDVVKVDARAVALPEKSPVAATKLSKVKEPHVAKENANAGELKDESPAVATEQVKCVEPNLAHNEKKTVAAGEIKKKDSGNSWWTFALCQVTTIGEKMLEYHLQGRRHKAQELKASKQVNESEGSSSLFQSKHTKPDIGVEEIKEMTITEEKETAAAIQSKCEEPNVGKVDARVVGLPEESPVAATKLSKVKEPHVAKENANVGEWKDENPAVATGEVAASPPNFCHLVSSVLLSFVPQVRRSWTLISREKSQVSRAESKYASIRAIENNSYSEMRNVVAYWILFSLVSLFELAFVKLIDWLPVWPYIKLLAMCLVVLPDFNGASYVYECLLRPCLSVDPRAAIKYFIKPKEDKNLDAESFLAAVDRYVQENGSEALEKLLDQKSKHTKPDIGVEVMMKALTSTEEKETAAAIQSKYEEPDVGKVDARAVELPEKSPVAATKLSNVKEPHVDKENANGGQLKNESPEVATEQSTYEDPNVGKVDARAVEQPEKRPVAATKLSKVEEPGVGKENANTGQLKDKNPAVATEQVAALVEFSFVKCVEPNLAQNEKKTVAAVEIKEKTVAAAGGENKAIEITDSEKVQREWACALCQVTIPSEKDLDSHLQGRKHKAKFKRLIATEPVNKNKGSSSLAASSAPENRTKKQEHNVQMNQTNEQRREKKVDKGTHRHDNMCNLFNEVVDLAECSQVKYDMVMTREVEKIGVGHGFGTQESVLNGHPSYMGHSMWPNMMPHNMQANMTQGGTIFPFSPTIYPTCTSLNQFRPSVPSSQSFFNGQVWRGQSILAGNQSWGGQSSFMEDQESDNNKAEFALATLSRALNLVRRPLFGLGCPLYASIRAIENNSNSKMRNLVAYWILFSLVSVFELAFVKLTDWLPFWPYLKVTAMCLLVLPDFNGASYVYECLLRPCLSVDLRTAMKYLIKPKEDKSLNAENFLAVAERYVQENGSEALEKLLHRKSKHTKPDIGVEEMKSMTNTEERDTAAATQSKVKEPHVAKENANAGELKDESPAAVATEQVKCVEPNLAHNEKKTVAAGEIKKKTVATAGGESKAVEITDPEKVKRVWTCALCQVTTIGERMLEYHLQGRRHKAQELKASKQVNECEGSSSLFLSKHSKPDIGVEEIKEMNTTEEKETAAAIQSKCEESNVGEVDARVVGLPEESPVPATKLSKVKEPRVPKENANMGEWKDENPAVATGEVAASPPNFCHLVPSQILHPNTAFIHGHIDDPKHSHEICYVVSKGSKISNHTIRPQHHSLLLQVKCVEPNLAQNEKNTVAAEEIEEKTLTAAGGENKAVKITDSEKVQREWTCALCQVTATSEKMLDSHLQGRKHKAQELKTISPQVIEFSAYDF</sequence>
<accession>A0ACC0LUU2</accession>
<dbReference type="Proteomes" id="UP001062846">
    <property type="component" value="Chromosome 11"/>
</dbReference>
<name>A0ACC0LUU2_RHOML</name>